<dbReference type="GO" id="GO:0004830">
    <property type="term" value="F:tryptophan-tRNA ligase activity"/>
    <property type="evidence" value="ECO:0007669"/>
    <property type="project" value="UniProtKB-UniRule"/>
</dbReference>
<comment type="caution">
    <text evidence="8">Lacks conserved residue(s) required for the propagation of feature annotation.</text>
</comment>
<dbReference type="PANTHER" id="PTHR43766:SF1">
    <property type="entry name" value="TRYPTOPHAN--TRNA LIGASE, MITOCHONDRIAL"/>
    <property type="match status" value="1"/>
</dbReference>
<evidence type="ECO:0000256" key="7">
    <source>
        <dbReference type="ARBA" id="ARBA00049929"/>
    </source>
</evidence>
<reference evidence="10 11" key="1">
    <citation type="submission" date="2019-04" db="EMBL/GenBank/DDBJ databases">
        <authorList>
            <person name="Li Y."/>
            <person name="Wang J."/>
        </authorList>
    </citation>
    <scope>NUCLEOTIDE SEQUENCE [LARGE SCALE GENOMIC DNA]</scope>
    <source>
        <strain evidence="10 11">DSM 14668</strain>
    </source>
</reference>
<accession>A0A4U1JD89</accession>
<dbReference type="Proteomes" id="UP000309215">
    <property type="component" value="Unassembled WGS sequence"/>
</dbReference>
<dbReference type="HAMAP" id="MF_00140_B">
    <property type="entry name" value="Trp_tRNA_synth_B"/>
    <property type="match status" value="1"/>
</dbReference>
<gene>
    <name evidence="8 10" type="primary">trpS</name>
    <name evidence="10" type="ORF">E8A74_15205</name>
</gene>
<dbReference type="InterPro" id="IPR014729">
    <property type="entry name" value="Rossmann-like_a/b/a_fold"/>
</dbReference>
<dbReference type="InterPro" id="IPR002306">
    <property type="entry name" value="Trp-tRNA-ligase"/>
</dbReference>
<comment type="function">
    <text evidence="8">Catalyzes the attachment of tryptophan to tRNA(Trp).</text>
</comment>
<dbReference type="Gene3D" id="1.10.240.10">
    <property type="entry name" value="Tyrosyl-Transfer RNA Synthetase"/>
    <property type="match status" value="1"/>
</dbReference>
<keyword evidence="2 8" id="KW-0436">Ligase</keyword>
<feature type="binding site" evidence="8">
    <location>
        <position position="143"/>
    </location>
    <ligand>
        <name>L-tryptophan</name>
        <dbReference type="ChEBI" id="CHEBI:57912"/>
    </ligand>
</feature>
<keyword evidence="8" id="KW-0963">Cytoplasm</keyword>
<evidence type="ECO:0000256" key="5">
    <source>
        <dbReference type="ARBA" id="ARBA00022917"/>
    </source>
</evidence>
<comment type="caution">
    <text evidence="10">The sequence shown here is derived from an EMBL/GenBank/DDBJ whole genome shotgun (WGS) entry which is preliminary data.</text>
</comment>
<dbReference type="PANTHER" id="PTHR43766">
    <property type="entry name" value="TRYPTOPHAN--TRNA LIGASE, MITOCHONDRIAL"/>
    <property type="match status" value="1"/>
</dbReference>
<evidence type="ECO:0000256" key="9">
    <source>
        <dbReference type="RuleBase" id="RU363036"/>
    </source>
</evidence>
<dbReference type="GO" id="GO:0005524">
    <property type="term" value="F:ATP binding"/>
    <property type="evidence" value="ECO:0007669"/>
    <property type="project" value="UniProtKB-UniRule"/>
</dbReference>
<comment type="similarity">
    <text evidence="1 8 9">Belongs to the class-I aminoacyl-tRNA synthetase family.</text>
</comment>
<sequence>MSESTQQPQKKPVILSGIQPSGQLALGNYVGALKNWVELQHQYDCVFLVVDLHALTVKQVPAELRNRCLSFAAQYIACGIDPEASTIVLQSHVPQHAELAWVLGTMTYMGELSRMTQFKDKSARHEDNINSGLFTYPVLMAADILIYQANLVPVGADQKQHLELARDVAQRFNQRYSETFVTPEIFVPKVGARIMALQEPTKKMSKSDPNPENYIAVLDTPDVIRRKFKRAVTDSETEIRYDVEKKPGVSNLLTIHAALSNQPVEVVEASFAGKGYGDLKSEVADVVVATLEPFQKRYAEVMADKAGLEQILARGSEKARSRAWKTLSKVYKKIGLVPAAPPAKG</sequence>
<dbReference type="InterPro" id="IPR050203">
    <property type="entry name" value="Trp-tRNA_synthetase"/>
</dbReference>
<dbReference type="EMBL" id="SSMQ01000013">
    <property type="protein sequence ID" value="TKD08627.1"/>
    <property type="molecule type" value="Genomic_DNA"/>
</dbReference>
<dbReference type="InterPro" id="IPR024109">
    <property type="entry name" value="Trp-tRNA-ligase_bac-type"/>
</dbReference>
<comment type="catalytic activity">
    <reaction evidence="7 8">
        <text>tRNA(Trp) + L-tryptophan + ATP = L-tryptophyl-tRNA(Trp) + AMP + diphosphate + H(+)</text>
        <dbReference type="Rhea" id="RHEA:24080"/>
        <dbReference type="Rhea" id="RHEA-COMP:9671"/>
        <dbReference type="Rhea" id="RHEA-COMP:9705"/>
        <dbReference type="ChEBI" id="CHEBI:15378"/>
        <dbReference type="ChEBI" id="CHEBI:30616"/>
        <dbReference type="ChEBI" id="CHEBI:33019"/>
        <dbReference type="ChEBI" id="CHEBI:57912"/>
        <dbReference type="ChEBI" id="CHEBI:78442"/>
        <dbReference type="ChEBI" id="CHEBI:78535"/>
        <dbReference type="ChEBI" id="CHEBI:456215"/>
        <dbReference type="EC" id="6.1.1.2"/>
    </reaction>
</comment>
<evidence type="ECO:0000313" key="10">
    <source>
        <dbReference type="EMBL" id="TKD08627.1"/>
    </source>
</evidence>
<dbReference type="OrthoDB" id="9801042at2"/>
<organism evidence="10 11">
    <name type="scientific">Polyangium fumosum</name>
    <dbReference type="NCBI Taxonomy" id="889272"/>
    <lineage>
        <taxon>Bacteria</taxon>
        <taxon>Pseudomonadati</taxon>
        <taxon>Myxococcota</taxon>
        <taxon>Polyangia</taxon>
        <taxon>Polyangiales</taxon>
        <taxon>Polyangiaceae</taxon>
        <taxon>Polyangium</taxon>
    </lineage>
</organism>
<feature type="short sequence motif" description="'KMSKS' region" evidence="8">
    <location>
        <begin position="203"/>
        <end position="207"/>
    </location>
</feature>
<comment type="subcellular location">
    <subcellularLocation>
        <location evidence="8">Cytoplasm</location>
    </subcellularLocation>
</comment>
<keyword evidence="11" id="KW-1185">Reference proteome</keyword>
<evidence type="ECO:0000256" key="8">
    <source>
        <dbReference type="HAMAP-Rule" id="MF_00140"/>
    </source>
</evidence>
<evidence type="ECO:0000256" key="2">
    <source>
        <dbReference type="ARBA" id="ARBA00022598"/>
    </source>
</evidence>
<keyword evidence="5 8" id="KW-0648">Protein biosynthesis</keyword>
<dbReference type="SUPFAM" id="SSF52374">
    <property type="entry name" value="Nucleotidylyl transferase"/>
    <property type="match status" value="1"/>
</dbReference>
<keyword evidence="4 8" id="KW-0067">ATP-binding</keyword>
<dbReference type="CDD" id="cd00806">
    <property type="entry name" value="TrpRS_core"/>
    <property type="match status" value="1"/>
</dbReference>
<feature type="binding site" evidence="8">
    <location>
        <position position="194"/>
    </location>
    <ligand>
        <name>ATP</name>
        <dbReference type="ChEBI" id="CHEBI:30616"/>
    </ligand>
</feature>
<feature type="binding site" evidence="8">
    <location>
        <begin position="27"/>
        <end position="28"/>
    </location>
    <ligand>
        <name>ATP</name>
        <dbReference type="ChEBI" id="CHEBI:30616"/>
    </ligand>
</feature>
<evidence type="ECO:0000256" key="3">
    <source>
        <dbReference type="ARBA" id="ARBA00022741"/>
    </source>
</evidence>
<dbReference type="AlphaFoldDB" id="A0A4U1JD89"/>
<evidence type="ECO:0000256" key="1">
    <source>
        <dbReference type="ARBA" id="ARBA00005594"/>
    </source>
</evidence>
<evidence type="ECO:0000256" key="4">
    <source>
        <dbReference type="ARBA" id="ARBA00022840"/>
    </source>
</evidence>
<feature type="binding site" evidence="8">
    <location>
        <begin position="155"/>
        <end position="157"/>
    </location>
    <ligand>
        <name>ATP</name>
        <dbReference type="ChEBI" id="CHEBI:30616"/>
    </ligand>
</feature>
<dbReference type="Gene3D" id="3.40.50.620">
    <property type="entry name" value="HUPs"/>
    <property type="match status" value="1"/>
</dbReference>
<comment type="subunit">
    <text evidence="8">Homodimer.</text>
</comment>
<evidence type="ECO:0000313" key="11">
    <source>
        <dbReference type="Proteomes" id="UP000309215"/>
    </source>
</evidence>
<dbReference type="RefSeq" id="WP_136929723.1">
    <property type="nucleotide sequence ID" value="NZ_SSMQ01000013.1"/>
</dbReference>
<protein>
    <recommendedName>
        <fullName evidence="8">Tryptophan--tRNA ligase</fullName>
        <ecNumber evidence="8">6.1.1.2</ecNumber>
    </recommendedName>
    <alternativeName>
        <fullName evidence="8">Tryptophanyl-tRNA synthetase</fullName>
        <shortName evidence="8">TrpRS</shortName>
    </alternativeName>
</protein>
<dbReference type="GO" id="GO:0006436">
    <property type="term" value="P:tryptophanyl-tRNA aminoacylation"/>
    <property type="evidence" value="ECO:0007669"/>
    <property type="project" value="UniProtKB-UniRule"/>
</dbReference>
<proteinExistence type="inferred from homology"/>
<dbReference type="FunFam" id="1.10.240.10:FF:000002">
    <property type="entry name" value="Tryptophan--tRNA ligase"/>
    <property type="match status" value="1"/>
</dbReference>
<dbReference type="InterPro" id="IPR002305">
    <property type="entry name" value="aa-tRNA-synth_Ic"/>
</dbReference>
<feature type="binding site" evidence="8">
    <location>
        <begin position="203"/>
        <end position="207"/>
    </location>
    <ligand>
        <name>ATP</name>
        <dbReference type="ChEBI" id="CHEBI:30616"/>
    </ligand>
</feature>
<evidence type="ECO:0000256" key="6">
    <source>
        <dbReference type="ARBA" id="ARBA00023146"/>
    </source>
</evidence>
<dbReference type="GO" id="GO:0005829">
    <property type="term" value="C:cytosol"/>
    <property type="evidence" value="ECO:0007669"/>
    <property type="project" value="TreeGrafter"/>
</dbReference>
<name>A0A4U1JD89_9BACT</name>
<keyword evidence="3 8" id="KW-0547">Nucleotide-binding</keyword>
<dbReference type="EC" id="6.1.1.2" evidence="8"/>
<keyword evidence="6 8" id="KW-0030">Aminoacyl-tRNA synthetase</keyword>
<dbReference type="Pfam" id="PF00579">
    <property type="entry name" value="tRNA-synt_1b"/>
    <property type="match status" value="1"/>
</dbReference>
<dbReference type="NCBIfam" id="TIGR00233">
    <property type="entry name" value="trpS"/>
    <property type="match status" value="1"/>
</dbReference>
<feature type="binding site" evidence="8">
    <location>
        <begin position="19"/>
        <end position="21"/>
    </location>
    <ligand>
        <name>ATP</name>
        <dbReference type="ChEBI" id="CHEBI:30616"/>
    </ligand>
</feature>
<dbReference type="PRINTS" id="PR01039">
    <property type="entry name" value="TRNASYNTHTRP"/>
</dbReference>